<sequence length="197" mass="21920">MSLEPAPYKLVVDGYNMLAGCSSVLAWGISVNAVDINVGRLADVIAGKSNRPVEFTDITVHMGMCDQNRHPARYAFETDRIRRWERDPRVRVRARANRYDEATGRYQEKGVDTALAMDLCTSQASGDYAGVVFFSADADHVPAVEHAYRAPGAGVQLARWKNQSSSLWLPGEKLWCHYLDEQDLARCSTRRGNRGAA</sequence>
<proteinExistence type="predicted"/>
<accession>A0A541AYZ2</accession>
<dbReference type="Gene3D" id="3.40.50.1010">
    <property type="entry name" value="5'-nuclease"/>
    <property type="match status" value="1"/>
</dbReference>
<dbReference type="AlphaFoldDB" id="A0A541AYZ2"/>
<protein>
    <submittedName>
        <fullName evidence="1">NYN domain-containing protein</fullName>
    </submittedName>
</protein>
<dbReference type="RefSeq" id="WP_142103327.1">
    <property type="nucleotide sequence ID" value="NZ_VIGH01000014.1"/>
</dbReference>
<evidence type="ECO:0000313" key="2">
    <source>
        <dbReference type="Proteomes" id="UP000316256"/>
    </source>
</evidence>
<dbReference type="OrthoDB" id="4485061at2"/>
<dbReference type="Proteomes" id="UP000316256">
    <property type="component" value="Unassembled WGS sequence"/>
</dbReference>
<dbReference type="EMBL" id="VIGH01000014">
    <property type="protein sequence ID" value="TQF65293.1"/>
    <property type="molecule type" value="Genomic_DNA"/>
</dbReference>
<keyword evidence="2" id="KW-1185">Reference proteome</keyword>
<gene>
    <name evidence="1" type="ORF">FK531_21990</name>
</gene>
<reference evidence="1 2" key="1">
    <citation type="submission" date="2019-06" db="EMBL/GenBank/DDBJ databases">
        <title>Rhodococcus spaelei sp. nov., isolated from a cave.</title>
        <authorList>
            <person name="Lee S.D."/>
        </authorList>
    </citation>
    <scope>NUCLEOTIDE SEQUENCE [LARGE SCALE GENOMIC DNA]</scope>
    <source>
        <strain evidence="1 2">C9-5</strain>
    </source>
</reference>
<comment type="caution">
    <text evidence="1">The sequence shown here is derived from an EMBL/GenBank/DDBJ whole genome shotgun (WGS) entry which is preliminary data.</text>
</comment>
<evidence type="ECO:0000313" key="1">
    <source>
        <dbReference type="EMBL" id="TQF65293.1"/>
    </source>
</evidence>
<organism evidence="1 2">
    <name type="scientific">Rhodococcus spelaei</name>
    <dbReference type="NCBI Taxonomy" id="2546320"/>
    <lineage>
        <taxon>Bacteria</taxon>
        <taxon>Bacillati</taxon>
        <taxon>Actinomycetota</taxon>
        <taxon>Actinomycetes</taxon>
        <taxon>Mycobacteriales</taxon>
        <taxon>Nocardiaceae</taxon>
        <taxon>Rhodococcus</taxon>
    </lineage>
</organism>
<name>A0A541AYZ2_9NOCA</name>